<dbReference type="EMBL" id="JAIZAY010000009">
    <property type="protein sequence ID" value="KAJ8035639.1"/>
    <property type="molecule type" value="Genomic_DNA"/>
</dbReference>
<feature type="region of interest" description="Disordered" evidence="6">
    <location>
        <begin position="55"/>
        <end position="92"/>
    </location>
</feature>
<organism evidence="7 8">
    <name type="scientific">Holothuria leucospilota</name>
    <name type="common">Black long sea cucumber</name>
    <name type="synonym">Mertensiothuria leucospilota</name>
    <dbReference type="NCBI Taxonomy" id="206669"/>
    <lineage>
        <taxon>Eukaryota</taxon>
        <taxon>Metazoa</taxon>
        <taxon>Echinodermata</taxon>
        <taxon>Eleutherozoa</taxon>
        <taxon>Echinozoa</taxon>
        <taxon>Holothuroidea</taxon>
        <taxon>Aspidochirotacea</taxon>
        <taxon>Aspidochirotida</taxon>
        <taxon>Holothuriidae</taxon>
        <taxon>Holothuria</taxon>
    </lineage>
</organism>
<name>A0A9Q1H750_HOLLE</name>
<dbReference type="SUPFAM" id="SSF57716">
    <property type="entry name" value="Glucocorticoid receptor-like (DNA-binding domain)"/>
    <property type="match status" value="1"/>
</dbReference>
<evidence type="ECO:0000256" key="1">
    <source>
        <dbReference type="ARBA" id="ARBA00004123"/>
    </source>
</evidence>
<protein>
    <submittedName>
        <fullName evidence="7">GATA zinc finger domain-containing protein 1</fullName>
    </submittedName>
</protein>
<dbReference type="GO" id="GO:0006325">
    <property type="term" value="P:chromatin organization"/>
    <property type="evidence" value="ECO:0007669"/>
    <property type="project" value="TreeGrafter"/>
</dbReference>
<sequence length="243" mass="27053">MLACSKMPYVPLRYVPLCYQCKTTVATVWRKIQGKTACNECYLKYKIKELAAAQGNGKGKDSSRISGRNSKKRKGKYNVGSVKGQATKGKNRRVIFKRNPTRSALSNATVVTGGSVFHEGIHYQVGDIVSLMDKDGALYFAQIRGLLQDLFCDKSAAITWLLPTQATSTDGFDPSSYILGPEEDVPRPLDEMHFVCHAPDDYFKAKYSPYAVMPNTEDKSFIWTSLTKADPPTVKEVFGSKKR</sequence>
<evidence type="ECO:0000256" key="3">
    <source>
        <dbReference type="ARBA" id="ARBA00022771"/>
    </source>
</evidence>
<dbReference type="InterPro" id="IPR013088">
    <property type="entry name" value="Znf_NHR/GATA"/>
</dbReference>
<proteinExistence type="predicted"/>
<reference evidence="7" key="1">
    <citation type="submission" date="2021-10" db="EMBL/GenBank/DDBJ databases">
        <title>Tropical sea cucumber genome reveals ecological adaptation and Cuvierian tubules defense mechanism.</title>
        <authorList>
            <person name="Chen T."/>
        </authorList>
    </citation>
    <scope>NUCLEOTIDE SEQUENCE</scope>
    <source>
        <strain evidence="7">Nanhai2018</strain>
        <tissue evidence="7">Muscle</tissue>
    </source>
</reference>
<dbReference type="Gene3D" id="3.30.50.10">
    <property type="entry name" value="Erythroid Transcription Factor GATA-1, subunit A"/>
    <property type="match status" value="1"/>
</dbReference>
<keyword evidence="3" id="KW-0863">Zinc-finger</keyword>
<comment type="caution">
    <text evidence="7">The sequence shown here is derived from an EMBL/GenBank/DDBJ whole genome shotgun (WGS) entry which is preliminary data.</text>
</comment>
<accession>A0A9Q1H750</accession>
<evidence type="ECO:0000313" key="7">
    <source>
        <dbReference type="EMBL" id="KAJ8035639.1"/>
    </source>
</evidence>
<keyword evidence="5" id="KW-0539">Nucleus</keyword>
<gene>
    <name evidence="7" type="ORF">HOLleu_19379</name>
</gene>
<dbReference type="InterPro" id="IPR039050">
    <property type="entry name" value="GATAD1"/>
</dbReference>
<comment type="subcellular location">
    <subcellularLocation>
        <location evidence="1">Nucleus</location>
    </subcellularLocation>
</comment>
<evidence type="ECO:0000256" key="5">
    <source>
        <dbReference type="ARBA" id="ARBA00023242"/>
    </source>
</evidence>
<keyword evidence="2" id="KW-0479">Metal-binding</keyword>
<keyword evidence="8" id="KW-1185">Reference proteome</keyword>
<dbReference type="AlphaFoldDB" id="A0A9Q1H750"/>
<evidence type="ECO:0000313" key="8">
    <source>
        <dbReference type="Proteomes" id="UP001152320"/>
    </source>
</evidence>
<dbReference type="GO" id="GO:0005634">
    <property type="term" value="C:nucleus"/>
    <property type="evidence" value="ECO:0007669"/>
    <property type="project" value="UniProtKB-SubCell"/>
</dbReference>
<dbReference type="Proteomes" id="UP001152320">
    <property type="component" value="Chromosome 9"/>
</dbReference>
<dbReference type="GO" id="GO:0006355">
    <property type="term" value="P:regulation of DNA-templated transcription"/>
    <property type="evidence" value="ECO:0007669"/>
    <property type="project" value="InterPro"/>
</dbReference>
<keyword evidence="4" id="KW-0862">Zinc</keyword>
<evidence type="ECO:0000256" key="6">
    <source>
        <dbReference type="SAM" id="MobiDB-lite"/>
    </source>
</evidence>
<evidence type="ECO:0000256" key="2">
    <source>
        <dbReference type="ARBA" id="ARBA00022723"/>
    </source>
</evidence>
<dbReference type="OrthoDB" id="9994231at2759"/>
<dbReference type="GO" id="GO:0008270">
    <property type="term" value="F:zinc ion binding"/>
    <property type="evidence" value="ECO:0007669"/>
    <property type="project" value="UniProtKB-KW"/>
</dbReference>
<dbReference type="PANTHER" id="PTHR13340:SF2">
    <property type="entry name" value="GATA ZINC FINGER DOMAIN-CONTAINING PROTEIN 1"/>
    <property type="match status" value="1"/>
</dbReference>
<evidence type="ECO:0000256" key="4">
    <source>
        <dbReference type="ARBA" id="ARBA00022833"/>
    </source>
</evidence>
<dbReference type="PANTHER" id="PTHR13340">
    <property type="entry name" value="GATA ZINC FINGER DOMAIN-CONTAINING"/>
    <property type="match status" value="1"/>
</dbReference>